<dbReference type="PROSITE" id="PS51165">
    <property type="entry name" value="THUMP"/>
    <property type="match status" value="1"/>
</dbReference>
<dbReference type="CDD" id="cd11715">
    <property type="entry name" value="THUMP_AdoMetMT"/>
    <property type="match status" value="1"/>
</dbReference>
<dbReference type="GO" id="GO:0016423">
    <property type="term" value="F:tRNA (guanine) methyltransferase activity"/>
    <property type="evidence" value="ECO:0007669"/>
    <property type="project" value="TreeGrafter"/>
</dbReference>
<reference evidence="4" key="2">
    <citation type="submission" date="2025-08" db="UniProtKB">
        <authorList>
            <consortium name="Ensembl"/>
        </authorList>
    </citation>
    <scope>IDENTIFICATION</scope>
</reference>
<dbReference type="Pfam" id="PF02926">
    <property type="entry name" value="THUMP"/>
    <property type="match status" value="1"/>
</dbReference>
<dbReference type="Proteomes" id="UP000007303">
    <property type="component" value="Unassembled WGS sequence"/>
</dbReference>
<accession>H3CWS2</accession>
<evidence type="ECO:0000256" key="1">
    <source>
        <dbReference type="PROSITE-ProRule" id="PRU00529"/>
    </source>
</evidence>
<reference evidence="4" key="3">
    <citation type="submission" date="2025-09" db="UniProtKB">
        <authorList>
            <consortium name="Ensembl"/>
        </authorList>
    </citation>
    <scope>IDENTIFICATION</scope>
</reference>
<evidence type="ECO:0000313" key="4">
    <source>
        <dbReference type="Ensembl" id="ENSTNIP00000012706.1"/>
    </source>
</evidence>
<dbReference type="HOGENOM" id="CLU_045692_1_0_1"/>
<dbReference type="Ensembl" id="ENSTNIT00000012898.1">
    <property type="protein sequence ID" value="ENSTNIP00000012706.1"/>
    <property type="gene ID" value="ENSTNIG00000009817.1"/>
</dbReference>
<evidence type="ECO:0000313" key="5">
    <source>
        <dbReference type="Proteomes" id="UP000007303"/>
    </source>
</evidence>
<evidence type="ECO:0000256" key="2">
    <source>
        <dbReference type="SAM" id="MobiDB-lite"/>
    </source>
</evidence>
<evidence type="ECO:0000259" key="3">
    <source>
        <dbReference type="PROSITE" id="PS51165"/>
    </source>
</evidence>
<keyword evidence="1" id="KW-0694">RNA-binding</keyword>
<proteinExistence type="predicted"/>
<dbReference type="PANTHER" id="PTHR14911:SF1">
    <property type="entry name" value="THUMP DOMAIN-CONTAINING PROTEIN 2"/>
    <property type="match status" value="1"/>
</dbReference>
<dbReference type="GO" id="GO:0003723">
    <property type="term" value="F:RNA binding"/>
    <property type="evidence" value="ECO:0007669"/>
    <property type="project" value="UniProtKB-UniRule"/>
</dbReference>
<dbReference type="AlphaFoldDB" id="H3CWS2"/>
<dbReference type="GO" id="GO:0030488">
    <property type="term" value="P:tRNA methylation"/>
    <property type="evidence" value="ECO:0007669"/>
    <property type="project" value="TreeGrafter"/>
</dbReference>
<dbReference type="InterPro" id="IPR004114">
    <property type="entry name" value="THUMP_dom"/>
</dbReference>
<keyword evidence="5" id="KW-1185">Reference proteome</keyword>
<name>H3CWS2_TETNG</name>
<sequence>IEEVKKKLAAEDIYQIPGKVIFSSSADIHKICQLKAAERLFLLMKQDHPVSLSAKTNPAKAASVLQSRLLGDADPWTSSVLTWRRLQGALEHSSYSVNRLKGRTGEKSDDVRMSGEQSGADTTERKRKRDEDSDDAGTEKSEEHAKKGNQTPMRASATQPPPASVSFRISCKCTGSLSRYLAEDVSRVIGVGLSRLLGWKVDLKNPQVEVNIHLSDDYCLMGIPLTRLPLANRYYIKSTGLRSTIAWAIASLAQIQ</sequence>
<protein>
    <recommendedName>
        <fullName evidence="3">THUMP domain-containing protein</fullName>
    </recommendedName>
</protein>
<dbReference type="SUPFAM" id="SSF143437">
    <property type="entry name" value="THUMP domain-like"/>
    <property type="match status" value="1"/>
</dbReference>
<dbReference type="STRING" id="99883.ENSTNIP00000012706"/>
<feature type="compositionally biased region" description="Polar residues" evidence="2">
    <location>
        <begin position="148"/>
        <end position="158"/>
    </location>
</feature>
<feature type="compositionally biased region" description="Basic and acidic residues" evidence="2">
    <location>
        <begin position="137"/>
        <end position="146"/>
    </location>
</feature>
<dbReference type="PANTHER" id="PTHR14911">
    <property type="entry name" value="THUMP DOMAIN-CONTAINING"/>
    <property type="match status" value="1"/>
</dbReference>
<feature type="domain" description="THUMP" evidence="3">
    <location>
        <begin position="120"/>
        <end position="225"/>
    </location>
</feature>
<organism evidence="4 5">
    <name type="scientific">Tetraodon nigroviridis</name>
    <name type="common">Spotted green pufferfish</name>
    <name type="synonym">Chelonodon nigroviridis</name>
    <dbReference type="NCBI Taxonomy" id="99883"/>
    <lineage>
        <taxon>Eukaryota</taxon>
        <taxon>Metazoa</taxon>
        <taxon>Chordata</taxon>
        <taxon>Craniata</taxon>
        <taxon>Vertebrata</taxon>
        <taxon>Euteleostomi</taxon>
        <taxon>Actinopterygii</taxon>
        <taxon>Neopterygii</taxon>
        <taxon>Teleostei</taxon>
        <taxon>Neoteleostei</taxon>
        <taxon>Acanthomorphata</taxon>
        <taxon>Eupercaria</taxon>
        <taxon>Tetraodontiformes</taxon>
        <taxon>Tetradontoidea</taxon>
        <taxon>Tetraodontidae</taxon>
        <taxon>Tetraodon</taxon>
    </lineage>
</organism>
<dbReference type="Gene3D" id="3.30.2130.30">
    <property type="match status" value="1"/>
</dbReference>
<dbReference type="GeneTree" id="ENSGT00530000063557"/>
<dbReference type="InParanoid" id="H3CWS2"/>
<reference evidence="5" key="1">
    <citation type="journal article" date="2004" name="Nature">
        <title>Genome duplication in the teleost fish Tetraodon nigroviridis reveals the early vertebrate proto-karyotype.</title>
        <authorList>
            <person name="Jaillon O."/>
            <person name="Aury J.-M."/>
            <person name="Brunet F."/>
            <person name="Petit J.-L."/>
            <person name="Stange-Thomann N."/>
            <person name="Mauceli E."/>
            <person name="Bouneau L."/>
            <person name="Fischer C."/>
            <person name="Ozouf-Costaz C."/>
            <person name="Bernot A."/>
            <person name="Nicaud S."/>
            <person name="Jaffe D."/>
            <person name="Fisher S."/>
            <person name="Lutfalla G."/>
            <person name="Dossat C."/>
            <person name="Segurens B."/>
            <person name="Dasilva C."/>
            <person name="Salanoubat M."/>
            <person name="Levy M."/>
            <person name="Boudet N."/>
            <person name="Castellano S."/>
            <person name="Anthouard V."/>
            <person name="Jubin C."/>
            <person name="Castelli V."/>
            <person name="Katinka M."/>
            <person name="Vacherie B."/>
            <person name="Biemont C."/>
            <person name="Skalli Z."/>
            <person name="Cattolico L."/>
            <person name="Poulain J."/>
            <person name="De Berardinis V."/>
            <person name="Cruaud C."/>
            <person name="Duprat S."/>
            <person name="Brottier P."/>
            <person name="Coutanceau J.-P."/>
            <person name="Gouzy J."/>
            <person name="Parra G."/>
            <person name="Lardier G."/>
            <person name="Chapple C."/>
            <person name="McKernan K.J."/>
            <person name="McEwan P."/>
            <person name="Bosak S."/>
            <person name="Kellis M."/>
            <person name="Volff J.-N."/>
            <person name="Guigo R."/>
            <person name="Zody M.C."/>
            <person name="Mesirov J."/>
            <person name="Lindblad-Toh K."/>
            <person name="Birren B."/>
            <person name="Nusbaum C."/>
            <person name="Kahn D."/>
            <person name="Robinson-Rechavi M."/>
            <person name="Laudet V."/>
            <person name="Schachter V."/>
            <person name="Quetier F."/>
            <person name="Saurin W."/>
            <person name="Scarpelli C."/>
            <person name="Wincker P."/>
            <person name="Lander E.S."/>
            <person name="Weissenbach J."/>
            <person name="Roest Crollius H."/>
        </authorList>
    </citation>
    <scope>NUCLEOTIDE SEQUENCE [LARGE SCALE GENOMIC DNA]</scope>
</reference>
<dbReference type="OMA" id="ERIDEEW"/>
<dbReference type="FunCoup" id="H3CWS2">
    <property type="interactions" value="354"/>
</dbReference>
<feature type="compositionally biased region" description="Basic and acidic residues" evidence="2">
    <location>
        <begin position="103"/>
        <end position="113"/>
    </location>
</feature>
<dbReference type="SMART" id="SM00981">
    <property type="entry name" value="THUMP"/>
    <property type="match status" value="1"/>
</dbReference>
<feature type="region of interest" description="Disordered" evidence="2">
    <location>
        <begin position="101"/>
        <end position="163"/>
    </location>
</feature>